<sequence>MKAKILTWSILFGLFLIDLLMPSPTSASTGFATALDDIFTRLVSGGP</sequence>
<evidence type="ECO:0000313" key="2">
    <source>
        <dbReference type="Proteomes" id="UP001320876"/>
    </source>
</evidence>
<dbReference type="Proteomes" id="UP001320876">
    <property type="component" value="Unassembled WGS sequence"/>
</dbReference>
<evidence type="ECO:0000313" key="1">
    <source>
        <dbReference type="EMBL" id="MCW1925178.1"/>
    </source>
</evidence>
<accession>A0ABT3GNU0</accession>
<proteinExistence type="predicted"/>
<name>A0ABT3GNU0_9BACT</name>
<comment type="caution">
    <text evidence="1">The sequence shown here is derived from an EMBL/GenBank/DDBJ whole genome shotgun (WGS) entry which is preliminary data.</text>
</comment>
<keyword evidence="2" id="KW-1185">Reference proteome</keyword>
<gene>
    <name evidence="1" type="ORF">OKA05_21640</name>
</gene>
<organism evidence="1 2">
    <name type="scientific">Luteolibacter arcticus</name>
    <dbReference type="NCBI Taxonomy" id="1581411"/>
    <lineage>
        <taxon>Bacteria</taxon>
        <taxon>Pseudomonadati</taxon>
        <taxon>Verrucomicrobiota</taxon>
        <taxon>Verrucomicrobiia</taxon>
        <taxon>Verrucomicrobiales</taxon>
        <taxon>Verrucomicrobiaceae</taxon>
        <taxon>Luteolibacter</taxon>
    </lineage>
</organism>
<dbReference type="EMBL" id="JAPDDT010000012">
    <property type="protein sequence ID" value="MCW1925178.1"/>
    <property type="molecule type" value="Genomic_DNA"/>
</dbReference>
<protein>
    <submittedName>
        <fullName evidence="1">Uncharacterized protein</fullName>
    </submittedName>
</protein>
<reference evidence="1 2" key="1">
    <citation type="submission" date="2022-10" db="EMBL/GenBank/DDBJ databases">
        <title>Luteolibacter arcticus strain CCTCC AB 2014275, whole genome shotgun sequencing project.</title>
        <authorList>
            <person name="Zhao G."/>
            <person name="Shen L."/>
        </authorList>
    </citation>
    <scope>NUCLEOTIDE SEQUENCE [LARGE SCALE GENOMIC DNA]</scope>
    <source>
        <strain evidence="1 2">CCTCC AB 2014275</strain>
    </source>
</reference>
<dbReference type="RefSeq" id="WP_264489284.1">
    <property type="nucleotide sequence ID" value="NZ_JAPDDT010000012.1"/>
</dbReference>